<accession>A0ABS8FAP8</accession>
<dbReference type="CDD" id="cd18886">
    <property type="entry name" value="NUDIX_MutT_Nudt1"/>
    <property type="match status" value="1"/>
</dbReference>
<evidence type="ECO:0000256" key="2">
    <source>
        <dbReference type="ARBA" id="ARBA00005582"/>
    </source>
</evidence>
<comment type="similarity">
    <text evidence="2">Belongs to the Nudix hydrolase family.</text>
</comment>
<dbReference type="PANTHER" id="PTHR43758:SF2">
    <property type="entry name" value="OXIDIZED PURINE NUCLEOSIDE TRIPHOSPHATE HYDROLASE"/>
    <property type="match status" value="1"/>
</dbReference>
<dbReference type="InterPro" id="IPR020084">
    <property type="entry name" value="NUDIX_hydrolase_CS"/>
</dbReference>
<gene>
    <name evidence="7" type="ORF">LKD23_05050</name>
</gene>
<dbReference type="Pfam" id="PF00293">
    <property type="entry name" value="NUDIX"/>
    <property type="match status" value="1"/>
</dbReference>
<evidence type="ECO:0000256" key="4">
    <source>
        <dbReference type="ARBA" id="ARBA00022801"/>
    </source>
</evidence>
<keyword evidence="4" id="KW-0378">Hydrolase</keyword>
<dbReference type="Proteomes" id="UP001430637">
    <property type="component" value="Unassembled WGS sequence"/>
</dbReference>
<dbReference type="InterPro" id="IPR003562">
    <property type="entry name" value="Mutator_MutX_prot"/>
</dbReference>
<dbReference type="Gene3D" id="3.90.79.10">
    <property type="entry name" value="Nucleoside Triphosphate Pyrophosphohydrolase"/>
    <property type="match status" value="1"/>
</dbReference>
<name>A0ABS8FAP8_9FIRM</name>
<dbReference type="PANTHER" id="PTHR43758">
    <property type="entry name" value="7,8-DIHYDRO-8-OXOGUANINE TRIPHOSPHATASE"/>
    <property type="match status" value="1"/>
</dbReference>
<keyword evidence="8" id="KW-1185">Reference proteome</keyword>
<protein>
    <submittedName>
        <fullName evidence="7">8-oxo-dGTP diphosphatase</fullName>
    </submittedName>
</protein>
<keyword evidence="3" id="KW-0479">Metal-binding</keyword>
<dbReference type="PRINTS" id="PR01402">
    <property type="entry name" value="MUTATORMUTX"/>
</dbReference>
<organism evidence="7 8">
    <name type="scientific">Faecalibacterium butyricigenerans</name>
    <dbReference type="NCBI Taxonomy" id="1851427"/>
    <lineage>
        <taxon>Bacteria</taxon>
        <taxon>Bacillati</taxon>
        <taxon>Bacillota</taxon>
        <taxon>Clostridia</taxon>
        <taxon>Eubacteriales</taxon>
        <taxon>Oscillospiraceae</taxon>
        <taxon>Faecalibacterium</taxon>
    </lineage>
</organism>
<keyword evidence="5" id="KW-0460">Magnesium</keyword>
<feature type="domain" description="Nudix hydrolase" evidence="6">
    <location>
        <begin position="12"/>
        <end position="142"/>
    </location>
</feature>
<evidence type="ECO:0000256" key="3">
    <source>
        <dbReference type="ARBA" id="ARBA00022723"/>
    </source>
</evidence>
<evidence type="ECO:0000256" key="1">
    <source>
        <dbReference type="ARBA" id="ARBA00001946"/>
    </source>
</evidence>
<dbReference type="RefSeq" id="WP_227620708.1">
    <property type="nucleotide sequence ID" value="NZ_JAJEQL010000008.1"/>
</dbReference>
<sequence>MKLGAFMDPEYPIFSTTLCYLERDDAYLMLHRVKKEDDYNHDKWIGVGGKFERFESPEDCLLREVKEETGLTLTHWRSRGLLTFIWGNMTEFIHLYTADEWTGEMMQGDACREGVLEWVPKEKVTQLPIWEGDKIFFRLLNEERPWFSLKLVYDGDTLRQAVLDGKRVV</sequence>
<dbReference type="InterPro" id="IPR015797">
    <property type="entry name" value="NUDIX_hydrolase-like_dom_sf"/>
</dbReference>
<dbReference type="PROSITE" id="PS00893">
    <property type="entry name" value="NUDIX_BOX"/>
    <property type="match status" value="1"/>
</dbReference>
<proteinExistence type="inferred from homology"/>
<evidence type="ECO:0000313" key="8">
    <source>
        <dbReference type="Proteomes" id="UP001430637"/>
    </source>
</evidence>
<comment type="cofactor">
    <cofactor evidence="1">
        <name>Mg(2+)</name>
        <dbReference type="ChEBI" id="CHEBI:18420"/>
    </cofactor>
</comment>
<dbReference type="SUPFAM" id="SSF55811">
    <property type="entry name" value="Nudix"/>
    <property type="match status" value="1"/>
</dbReference>
<dbReference type="InterPro" id="IPR000086">
    <property type="entry name" value="NUDIX_hydrolase_dom"/>
</dbReference>
<dbReference type="PROSITE" id="PS51462">
    <property type="entry name" value="NUDIX"/>
    <property type="match status" value="1"/>
</dbReference>
<reference evidence="7" key="1">
    <citation type="submission" date="2021-10" db="EMBL/GenBank/DDBJ databases">
        <title>Anaerobic single-cell dispensing facilitates the cultivation of human gut bacteria.</title>
        <authorList>
            <person name="Afrizal A."/>
        </authorList>
    </citation>
    <scope>NUCLEOTIDE SEQUENCE</scope>
    <source>
        <strain evidence="7">CLA-AA-H233</strain>
    </source>
</reference>
<evidence type="ECO:0000313" key="7">
    <source>
        <dbReference type="EMBL" id="MCC2199128.1"/>
    </source>
</evidence>
<comment type="caution">
    <text evidence="7">The sequence shown here is derived from an EMBL/GenBank/DDBJ whole genome shotgun (WGS) entry which is preliminary data.</text>
</comment>
<evidence type="ECO:0000256" key="5">
    <source>
        <dbReference type="ARBA" id="ARBA00022842"/>
    </source>
</evidence>
<evidence type="ECO:0000259" key="6">
    <source>
        <dbReference type="PROSITE" id="PS51462"/>
    </source>
</evidence>
<dbReference type="EMBL" id="JAJEQL010000008">
    <property type="protein sequence ID" value="MCC2199128.1"/>
    <property type="molecule type" value="Genomic_DNA"/>
</dbReference>